<dbReference type="NCBIfam" id="NF004162">
    <property type="entry name" value="PRK05627.1-5"/>
    <property type="match status" value="1"/>
</dbReference>
<dbReference type="InterPro" id="IPR015864">
    <property type="entry name" value="FAD_synthase"/>
</dbReference>
<sequence length="321" mass="36514">MKTIHITHPHSFNQTDLPPTVLALGYFDGVHLGHQKVVETAKKEAEIQGIACSVMTFDPHPSIVLKKDVTNVEYITPLHHKQALFEEMDLDYLYIVNFSSEFASLSPQQFVDQYIIGLNVKHIVAGFDFTFGRFGKGTMETLPELAGGRFTQTTVEKFTFKNEKVSSTVIRDLIQRGEVDQLAPLLGRFYTVKGIVVDGEKRGRTIGFPTANVKTSADYIIPKMGVYAVRLKVGSTWHNGVCNLGVKPTFHENETVPSIEVHLFDFNDDIYKEEVIVEWHKRIRSEKKFSSIDELIKQIGRDKEQAKQYFEKINEHTCFLS</sequence>
<keyword evidence="8 14" id="KW-0418">Kinase</keyword>
<keyword evidence="4 14" id="KW-0288">FMN</keyword>
<dbReference type="CDD" id="cd02064">
    <property type="entry name" value="FAD_synthetase_N"/>
    <property type="match status" value="1"/>
</dbReference>
<evidence type="ECO:0000256" key="10">
    <source>
        <dbReference type="ARBA" id="ARBA00022840"/>
    </source>
</evidence>
<dbReference type="NCBIfam" id="TIGR00125">
    <property type="entry name" value="cyt_tran_rel"/>
    <property type="match status" value="1"/>
</dbReference>
<evidence type="ECO:0000256" key="3">
    <source>
        <dbReference type="ARBA" id="ARBA00022630"/>
    </source>
</evidence>
<dbReference type="GO" id="GO:0009231">
    <property type="term" value="P:riboflavin biosynthetic process"/>
    <property type="evidence" value="ECO:0007669"/>
    <property type="project" value="InterPro"/>
</dbReference>
<dbReference type="UniPathway" id="UPA00277">
    <property type="reaction ID" value="UER00407"/>
</dbReference>
<dbReference type="InterPro" id="IPR014729">
    <property type="entry name" value="Rossmann-like_a/b/a_fold"/>
</dbReference>
<dbReference type="STRING" id="1033734.GCA_000285535_00642"/>
<dbReference type="InterPro" id="IPR004821">
    <property type="entry name" value="Cyt_trans-like"/>
</dbReference>
<dbReference type="SUPFAM" id="SSF52374">
    <property type="entry name" value="Nucleotidylyl transferase"/>
    <property type="match status" value="1"/>
</dbReference>
<evidence type="ECO:0000256" key="5">
    <source>
        <dbReference type="ARBA" id="ARBA00022679"/>
    </source>
</evidence>
<dbReference type="InterPro" id="IPR015865">
    <property type="entry name" value="Riboflavin_kinase_bac/euk"/>
</dbReference>
<dbReference type="PANTHER" id="PTHR22749:SF6">
    <property type="entry name" value="RIBOFLAVIN KINASE"/>
    <property type="match status" value="1"/>
</dbReference>
<comment type="pathway">
    <text evidence="2 14">Cofactor biosynthesis; FMN biosynthesis; FMN from riboflavin (ATP route): step 1/1.</text>
</comment>
<evidence type="ECO:0000256" key="14">
    <source>
        <dbReference type="PIRNR" id="PIRNR004491"/>
    </source>
</evidence>
<evidence type="ECO:0000313" key="16">
    <source>
        <dbReference type="EMBL" id="THE14515.1"/>
    </source>
</evidence>
<dbReference type="Gene3D" id="2.40.30.30">
    <property type="entry name" value="Riboflavin kinase-like"/>
    <property type="match status" value="1"/>
</dbReference>
<dbReference type="NCBIfam" id="NF004160">
    <property type="entry name" value="PRK05627.1-3"/>
    <property type="match status" value="1"/>
</dbReference>
<dbReference type="Proteomes" id="UP000306477">
    <property type="component" value="Unassembled WGS sequence"/>
</dbReference>
<comment type="catalytic activity">
    <reaction evidence="13 14">
        <text>FMN + ATP + H(+) = FAD + diphosphate</text>
        <dbReference type="Rhea" id="RHEA:17237"/>
        <dbReference type="ChEBI" id="CHEBI:15378"/>
        <dbReference type="ChEBI" id="CHEBI:30616"/>
        <dbReference type="ChEBI" id="CHEBI:33019"/>
        <dbReference type="ChEBI" id="CHEBI:57692"/>
        <dbReference type="ChEBI" id="CHEBI:58210"/>
        <dbReference type="EC" id="2.7.7.2"/>
    </reaction>
</comment>
<dbReference type="AlphaFoldDB" id="A0A4S3PY56"/>
<dbReference type="SUPFAM" id="SSF82114">
    <property type="entry name" value="Riboflavin kinase-like"/>
    <property type="match status" value="1"/>
</dbReference>
<evidence type="ECO:0000259" key="15">
    <source>
        <dbReference type="SMART" id="SM00904"/>
    </source>
</evidence>
<protein>
    <recommendedName>
        <fullName evidence="14">Riboflavin biosynthesis protein</fullName>
    </recommendedName>
    <domain>
        <recommendedName>
            <fullName evidence="14">Riboflavin kinase</fullName>
            <ecNumber evidence="14">2.7.1.26</ecNumber>
        </recommendedName>
        <alternativeName>
            <fullName evidence="14">Flavokinase</fullName>
        </alternativeName>
    </domain>
    <domain>
        <recommendedName>
            <fullName evidence="14">FMN adenylyltransferase</fullName>
            <ecNumber evidence="14">2.7.7.2</ecNumber>
        </recommendedName>
        <alternativeName>
            <fullName evidence="14">FAD pyrophosphorylase</fullName>
        </alternativeName>
        <alternativeName>
            <fullName evidence="14">FAD synthase</fullName>
        </alternativeName>
    </domain>
</protein>
<accession>A0A4S3PY56</accession>
<dbReference type="EC" id="2.7.7.2" evidence="14"/>
<keyword evidence="10 14" id="KW-0067">ATP-binding</keyword>
<comment type="similarity">
    <text evidence="14">Belongs to the ribF family.</text>
</comment>
<dbReference type="SMART" id="SM00904">
    <property type="entry name" value="Flavokinase"/>
    <property type="match status" value="1"/>
</dbReference>
<dbReference type="FunFam" id="2.40.30.30:FF:000004">
    <property type="entry name" value="Riboflavin biosynthesis protein"/>
    <property type="match status" value="1"/>
</dbReference>
<dbReference type="FunFam" id="3.40.50.620:FF:000021">
    <property type="entry name" value="Riboflavin biosynthesis protein"/>
    <property type="match status" value="1"/>
</dbReference>
<evidence type="ECO:0000256" key="11">
    <source>
        <dbReference type="ARBA" id="ARBA00023268"/>
    </source>
</evidence>
<dbReference type="GO" id="GO:0009398">
    <property type="term" value="P:FMN biosynthetic process"/>
    <property type="evidence" value="ECO:0007669"/>
    <property type="project" value="UniProtKB-UniRule"/>
</dbReference>
<feature type="domain" description="Riboflavin kinase" evidence="15">
    <location>
        <begin position="185"/>
        <end position="311"/>
    </location>
</feature>
<evidence type="ECO:0000256" key="9">
    <source>
        <dbReference type="ARBA" id="ARBA00022827"/>
    </source>
</evidence>
<dbReference type="PIRSF" id="PIRSF004491">
    <property type="entry name" value="FAD_Synth"/>
    <property type="match status" value="1"/>
</dbReference>
<evidence type="ECO:0000313" key="17">
    <source>
        <dbReference type="Proteomes" id="UP000306477"/>
    </source>
</evidence>
<keyword evidence="17" id="KW-1185">Reference proteome</keyword>
<evidence type="ECO:0000256" key="6">
    <source>
        <dbReference type="ARBA" id="ARBA00022695"/>
    </source>
</evidence>
<organism evidence="16 17">
    <name type="scientific">Bacillus timonensis</name>
    <dbReference type="NCBI Taxonomy" id="1033734"/>
    <lineage>
        <taxon>Bacteria</taxon>
        <taxon>Bacillati</taxon>
        <taxon>Bacillota</taxon>
        <taxon>Bacilli</taxon>
        <taxon>Bacillales</taxon>
        <taxon>Bacillaceae</taxon>
        <taxon>Bacillus</taxon>
    </lineage>
</organism>
<dbReference type="PANTHER" id="PTHR22749">
    <property type="entry name" value="RIBOFLAVIN KINASE/FMN ADENYLYLTRANSFERASE"/>
    <property type="match status" value="1"/>
</dbReference>
<reference evidence="16 17" key="1">
    <citation type="journal article" date="2019" name="Indoor Air">
        <title>Impacts of indoor surface finishes on bacterial viability.</title>
        <authorList>
            <person name="Hu J."/>
            <person name="Maamar S.B."/>
            <person name="Glawe A.J."/>
            <person name="Gottel N."/>
            <person name="Gilbert J.A."/>
            <person name="Hartmann E.M."/>
        </authorList>
    </citation>
    <scope>NUCLEOTIDE SEQUENCE [LARGE SCALE GENOMIC DNA]</scope>
    <source>
        <strain evidence="16 17">AF060A6</strain>
    </source>
</reference>
<comment type="catalytic activity">
    <reaction evidence="12 14">
        <text>riboflavin + ATP = FMN + ADP + H(+)</text>
        <dbReference type="Rhea" id="RHEA:14357"/>
        <dbReference type="ChEBI" id="CHEBI:15378"/>
        <dbReference type="ChEBI" id="CHEBI:30616"/>
        <dbReference type="ChEBI" id="CHEBI:57986"/>
        <dbReference type="ChEBI" id="CHEBI:58210"/>
        <dbReference type="ChEBI" id="CHEBI:456216"/>
        <dbReference type="EC" id="2.7.1.26"/>
    </reaction>
</comment>
<dbReference type="NCBIfam" id="NF004161">
    <property type="entry name" value="PRK05627.1-4"/>
    <property type="match status" value="1"/>
</dbReference>
<dbReference type="EMBL" id="SLUB01000004">
    <property type="protein sequence ID" value="THE14515.1"/>
    <property type="molecule type" value="Genomic_DNA"/>
</dbReference>
<proteinExistence type="inferred from homology"/>
<dbReference type="GO" id="GO:0003919">
    <property type="term" value="F:FMN adenylyltransferase activity"/>
    <property type="evidence" value="ECO:0007669"/>
    <property type="project" value="UniProtKB-UniRule"/>
</dbReference>
<dbReference type="InterPro" id="IPR023468">
    <property type="entry name" value="Riboflavin_kinase"/>
</dbReference>
<dbReference type="UniPathway" id="UPA00276">
    <property type="reaction ID" value="UER00406"/>
</dbReference>
<evidence type="ECO:0000256" key="1">
    <source>
        <dbReference type="ARBA" id="ARBA00004726"/>
    </source>
</evidence>
<evidence type="ECO:0000256" key="7">
    <source>
        <dbReference type="ARBA" id="ARBA00022741"/>
    </source>
</evidence>
<keyword evidence="7 14" id="KW-0547">Nucleotide-binding</keyword>
<evidence type="ECO:0000256" key="4">
    <source>
        <dbReference type="ARBA" id="ARBA00022643"/>
    </source>
</evidence>
<dbReference type="Pfam" id="PF06574">
    <property type="entry name" value="FAD_syn"/>
    <property type="match status" value="1"/>
</dbReference>
<dbReference type="InterPro" id="IPR023465">
    <property type="entry name" value="Riboflavin_kinase_dom_sf"/>
</dbReference>
<gene>
    <name evidence="16" type="primary">ribF</name>
    <name evidence="16" type="ORF">E1I69_04375</name>
</gene>
<keyword evidence="9 14" id="KW-0274">FAD</keyword>
<dbReference type="InterPro" id="IPR002606">
    <property type="entry name" value="Riboflavin_kinase_bac"/>
</dbReference>
<dbReference type="GO" id="GO:0005524">
    <property type="term" value="F:ATP binding"/>
    <property type="evidence" value="ECO:0007669"/>
    <property type="project" value="UniProtKB-UniRule"/>
</dbReference>
<dbReference type="Pfam" id="PF01687">
    <property type="entry name" value="Flavokinase"/>
    <property type="match status" value="1"/>
</dbReference>
<name>A0A4S3PY56_9BACI</name>
<dbReference type="GO" id="GO:0006747">
    <property type="term" value="P:FAD biosynthetic process"/>
    <property type="evidence" value="ECO:0007669"/>
    <property type="project" value="UniProtKB-UniRule"/>
</dbReference>
<keyword evidence="11" id="KW-0511">Multifunctional enzyme</keyword>
<evidence type="ECO:0000256" key="13">
    <source>
        <dbReference type="ARBA" id="ARBA00049494"/>
    </source>
</evidence>
<evidence type="ECO:0000256" key="8">
    <source>
        <dbReference type="ARBA" id="ARBA00022777"/>
    </source>
</evidence>
<comment type="caution">
    <text evidence="16">The sequence shown here is derived from an EMBL/GenBank/DDBJ whole genome shotgun (WGS) entry which is preliminary data.</text>
</comment>
<dbReference type="Gene3D" id="3.40.50.620">
    <property type="entry name" value="HUPs"/>
    <property type="match status" value="1"/>
</dbReference>
<comment type="pathway">
    <text evidence="1 14">Cofactor biosynthesis; FAD biosynthesis; FAD from FMN: step 1/1.</text>
</comment>
<dbReference type="GO" id="GO:0008531">
    <property type="term" value="F:riboflavin kinase activity"/>
    <property type="evidence" value="ECO:0007669"/>
    <property type="project" value="UniProtKB-UniRule"/>
</dbReference>
<dbReference type="RefSeq" id="WP_136378382.1">
    <property type="nucleotide sequence ID" value="NZ_SLUB01000004.1"/>
</dbReference>
<evidence type="ECO:0000256" key="12">
    <source>
        <dbReference type="ARBA" id="ARBA00047880"/>
    </source>
</evidence>
<dbReference type="EC" id="2.7.1.26" evidence="14"/>
<keyword evidence="3 14" id="KW-0285">Flavoprotein</keyword>
<keyword evidence="6 14" id="KW-0548">Nucleotidyltransferase</keyword>
<evidence type="ECO:0000256" key="2">
    <source>
        <dbReference type="ARBA" id="ARBA00005201"/>
    </source>
</evidence>
<dbReference type="NCBIfam" id="TIGR00083">
    <property type="entry name" value="ribF"/>
    <property type="match status" value="1"/>
</dbReference>
<keyword evidence="5 14" id="KW-0808">Transferase</keyword>
<dbReference type="OrthoDB" id="9803667at2"/>